<evidence type="ECO:0000259" key="6">
    <source>
        <dbReference type="PROSITE" id="PS50089"/>
    </source>
</evidence>
<feature type="compositionally biased region" description="Basic and acidic residues" evidence="5">
    <location>
        <begin position="465"/>
        <end position="477"/>
    </location>
</feature>
<feature type="domain" description="RING-type" evidence="6">
    <location>
        <begin position="383"/>
        <end position="433"/>
    </location>
</feature>
<feature type="region of interest" description="Disordered" evidence="5">
    <location>
        <begin position="265"/>
        <end position="285"/>
    </location>
</feature>
<feature type="compositionally biased region" description="Low complexity" evidence="5">
    <location>
        <begin position="521"/>
        <end position="536"/>
    </location>
</feature>
<feature type="region of interest" description="Disordered" evidence="5">
    <location>
        <begin position="465"/>
        <end position="493"/>
    </location>
</feature>
<organism evidence="7 8">
    <name type="scientific">Paramecium primaurelia</name>
    <dbReference type="NCBI Taxonomy" id="5886"/>
    <lineage>
        <taxon>Eukaryota</taxon>
        <taxon>Sar</taxon>
        <taxon>Alveolata</taxon>
        <taxon>Ciliophora</taxon>
        <taxon>Intramacronucleata</taxon>
        <taxon>Oligohymenophorea</taxon>
        <taxon>Peniculida</taxon>
        <taxon>Parameciidae</taxon>
        <taxon>Paramecium</taxon>
    </lineage>
</organism>
<evidence type="ECO:0000256" key="3">
    <source>
        <dbReference type="ARBA" id="ARBA00022833"/>
    </source>
</evidence>
<dbReference type="Proteomes" id="UP000688137">
    <property type="component" value="Unassembled WGS sequence"/>
</dbReference>
<evidence type="ECO:0000313" key="8">
    <source>
        <dbReference type="Proteomes" id="UP000688137"/>
    </source>
</evidence>
<reference evidence="7" key="1">
    <citation type="submission" date="2021-01" db="EMBL/GenBank/DDBJ databases">
        <authorList>
            <consortium name="Genoscope - CEA"/>
            <person name="William W."/>
        </authorList>
    </citation>
    <scope>NUCLEOTIDE SEQUENCE</scope>
</reference>
<feature type="compositionally biased region" description="Polar residues" evidence="5">
    <location>
        <begin position="265"/>
        <end position="282"/>
    </location>
</feature>
<comment type="caution">
    <text evidence="7">The sequence shown here is derived from an EMBL/GenBank/DDBJ whole genome shotgun (WGS) entry which is preliminary data.</text>
</comment>
<sequence length="688" mass="80807">MKLAIYEVGLFPQAIKTQFQELQGFCQWQYLGKNLMSTVLIALLDLFIATNKSQAMEQLAKPKSSYQNGQTLIISQLIYNLRMGKINTKEFFTQLKSFDSTNDKGGQLLDEFCQLQGLKRSSTNPKQTIESIANFFSISIILIRQCSIGNTSKSRVLILLQSDGYYLIKQSSTVIQYINQRQQICQLCQMRCDDYFITPVCFHISCYKCLNEKIRKANQQIVLSCNNYCMQKLLVKDVQYYQIKELNTQEKKFQQEQSINLSKSQQFTNDNQKSNSLQNGVENNNQKNNQIYYNNLIDSKQQQRCNYCQQSNINQIFINSLCNHKFCIDCFKKRIITYNQRCPIKDCYKAIDATLFQQRVQLENEIQKNQKSFQTIKSQSLKCNKCMSEYNINSLYKDKGCMHFICFTCIEQQVQKSIQNKLNYQIVKCPICNNIYGRDFEKYYDQQQLLLVEQRIKYDEQFKKEDQERDLKEKEQQETFQQQKQEQQQQLLESSSYKKVEKYSYGINDTQKYQSQIYTQNDKQNNSQSNKNLLDSTTQSNQFQEGLKQNEQGECTMCYTQFSEYNLRQEIDCQYHQIGVCCMINCKRCPQCESKNVNSKIIRAKPKLILQTFIQNVEFISQSSIYNSSTKQYNYGNADDYSRLNSRGSVIQSQHKPQQRNSTMDTNIFRSQAQQNNVVSVYGAGYKR</sequence>
<keyword evidence="3" id="KW-0862">Zinc</keyword>
<evidence type="ECO:0000313" key="7">
    <source>
        <dbReference type="EMBL" id="CAD8053302.1"/>
    </source>
</evidence>
<feature type="compositionally biased region" description="Low complexity" evidence="5">
    <location>
        <begin position="478"/>
        <end position="493"/>
    </location>
</feature>
<evidence type="ECO:0000256" key="5">
    <source>
        <dbReference type="SAM" id="MobiDB-lite"/>
    </source>
</evidence>
<dbReference type="SMART" id="SM00184">
    <property type="entry name" value="RING"/>
    <property type="match status" value="3"/>
</dbReference>
<dbReference type="InterPro" id="IPR001841">
    <property type="entry name" value="Znf_RING"/>
</dbReference>
<dbReference type="PROSITE" id="PS50089">
    <property type="entry name" value="ZF_RING_2"/>
    <property type="match status" value="2"/>
</dbReference>
<keyword evidence="2 4" id="KW-0863">Zinc-finger</keyword>
<feature type="region of interest" description="Disordered" evidence="5">
    <location>
        <begin position="521"/>
        <end position="545"/>
    </location>
</feature>
<protein>
    <recommendedName>
        <fullName evidence="6">RING-type domain-containing protein</fullName>
    </recommendedName>
</protein>
<dbReference type="OMA" id="QYNYGNA"/>
<keyword evidence="1" id="KW-0479">Metal-binding</keyword>
<accession>A0A8S1KKB4</accession>
<evidence type="ECO:0000256" key="4">
    <source>
        <dbReference type="PROSITE-ProRule" id="PRU00175"/>
    </source>
</evidence>
<evidence type="ECO:0000256" key="2">
    <source>
        <dbReference type="ARBA" id="ARBA00022771"/>
    </source>
</evidence>
<proteinExistence type="predicted"/>
<keyword evidence="8" id="KW-1185">Reference proteome</keyword>
<name>A0A8S1KKB4_PARPR</name>
<dbReference type="AlphaFoldDB" id="A0A8S1KKB4"/>
<evidence type="ECO:0000256" key="1">
    <source>
        <dbReference type="ARBA" id="ARBA00022723"/>
    </source>
</evidence>
<dbReference type="InterPro" id="IPR017907">
    <property type="entry name" value="Znf_RING_CS"/>
</dbReference>
<dbReference type="EMBL" id="CAJJDM010000017">
    <property type="protein sequence ID" value="CAD8053302.1"/>
    <property type="molecule type" value="Genomic_DNA"/>
</dbReference>
<feature type="domain" description="RING-type" evidence="6">
    <location>
        <begin position="305"/>
        <end position="344"/>
    </location>
</feature>
<dbReference type="GO" id="GO:0008270">
    <property type="term" value="F:zinc ion binding"/>
    <property type="evidence" value="ECO:0007669"/>
    <property type="project" value="UniProtKB-KW"/>
</dbReference>
<gene>
    <name evidence="7" type="ORF">PPRIM_AZ9-3.1.T0200260</name>
</gene>
<dbReference type="PROSITE" id="PS00518">
    <property type="entry name" value="ZF_RING_1"/>
    <property type="match status" value="1"/>
</dbReference>